<reference evidence="1 2" key="1">
    <citation type="submission" date="2024-06" db="EMBL/GenBank/DDBJ databases">
        <title>Sorghum-associated microbial communities from plants grown in Nebraska, USA.</title>
        <authorList>
            <person name="Schachtman D."/>
        </authorList>
    </citation>
    <scope>NUCLEOTIDE SEQUENCE [LARGE SCALE GENOMIC DNA]</scope>
    <source>
        <strain evidence="1 2">736</strain>
    </source>
</reference>
<accession>A0ABV2PRE7</accession>
<organism evidence="1 2">
    <name type="scientific">Lysinibacillus parviboronicapiens</name>
    <dbReference type="NCBI Taxonomy" id="436516"/>
    <lineage>
        <taxon>Bacteria</taxon>
        <taxon>Bacillati</taxon>
        <taxon>Bacillota</taxon>
        <taxon>Bacilli</taxon>
        <taxon>Bacillales</taxon>
        <taxon>Bacillaceae</taxon>
        <taxon>Lysinibacillus</taxon>
    </lineage>
</organism>
<keyword evidence="2" id="KW-1185">Reference proteome</keyword>
<comment type="caution">
    <text evidence="1">The sequence shown here is derived from an EMBL/GenBank/DDBJ whole genome shotgun (WGS) entry which is preliminary data.</text>
</comment>
<sequence length="219" mass="24494">MYPFNYMYSPVFYGGYNSMAVKPGSKGGKKLVGRCAYAPTYCPEYPHCLDWYEDGSYDCNYCCVAYERSNYMHNDKRSVPQMPAYIANSLAYYKKLQDQNINALVPIVDSLMQGTKVPLPCNDDPNSCNPPYNGGVPTNNLLSIVDQLKGCVGKWALFYWKPGSGSGGPFILTAIQIVSLLEDRAGNVSKMFYLEDKDPTPYDITIQRMVELGIKAVQC</sequence>
<dbReference type="RefSeq" id="WP_354473217.1">
    <property type="nucleotide sequence ID" value="NZ_JBEPSB010000038.1"/>
</dbReference>
<proteinExistence type="predicted"/>
<protein>
    <submittedName>
        <fullName evidence="1">Uncharacterized protein</fullName>
    </submittedName>
</protein>
<dbReference type="EMBL" id="JBEPSB010000038">
    <property type="protein sequence ID" value="MET4563364.1"/>
    <property type="molecule type" value="Genomic_DNA"/>
</dbReference>
<name>A0ABV2PRE7_9BACI</name>
<evidence type="ECO:0000313" key="2">
    <source>
        <dbReference type="Proteomes" id="UP001549363"/>
    </source>
</evidence>
<gene>
    <name evidence="1" type="ORF">ABIA69_004561</name>
</gene>
<dbReference type="Proteomes" id="UP001549363">
    <property type="component" value="Unassembled WGS sequence"/>
</dbReference>
<evidence type="ECO:0000313" key="1">
    <source>
        <dbReference type="EMBL" id="MET4563364.1"/>
    </source>
</evidence>